<dbReference type="PANTHER" id="PTHR15615:SF108">
    <property type="entry name" value="PROTEIN CNPPD1"/>
    <property type="match status" value="1"/>
</dbReference>
<accession>A0AAD4M5U4</accession>
<dbReference type="InterPro" id="IPR006671">
    <property type="entry name" value="Cyclin_N"/>
</dbReference>
<dbReference type="CDD" id="cd20557">
    <property type="entry name" value="CYCLIN_ScPCL1-like"/>
    <property type="match status" value="1"/>
</dbReference>
<feature type="non-terminal residue" evidence="2">
    <location>
        <position position="163"/>
    </location>
</feature>
<dbReference type="PANTHER" id="PTHR15615">
    <property type="match status" value="1"/>
</dbReference>
<dbReference type="AlphaFoldDB" id="A0AAD4M5U4"/>
<dbReference type="Gene3D" id="1.10.472.10">
    <property type="entry name" value="Cyclin-like"/>
    <property type="match status" value="1"/>
</dbReference>
<organism evidence="2 3">
    <name type="scientific">Multifurca ochricompacta</name>
    <dbReference type="NCBI Taxonomy" id="376703"/>
    <lineage>
        <taxon>Eukaryota</taxon>
        <taxon>Fungi</taxon>
        <taxon>Dikarya</taxon>
        <taxon>Basidiomycota</taxon>
        <taxon>Agaricomycotina</taxon>
        <taxon>Agaricomycetes</taxon>
        <taxon>Russulales</taxon>
        <taxon>Russulaceae</taxon>
        <taxon>Multifurca</taxon>
    </lineage>
</organism>
<dbReference type="GO" id="GO:0005634">
    <property type="term" value="C:nucleus"/>
    <property type="evidence" value="ECO:0007669"/>
    <property type="project" value="TreeGrafter"/>
</dbReference>
<comment type="caution">
    <text evidence="2">The sequence shown here is derived from an EMBL/GenBank/DDBJ whole genome shotgun (WGS) entry which is preliminary data.</text>
</comment>
<keyword evidence="3" id="KW-1185">Reference proteome</keyword>
<dbReference type="GO" id="GO:0016538">
    <property type="term" value="F:cyclin-dependent protein serine/threonine kinase regulator activity"/>
    <property type="evidence" value="ECO:0007669"/>
    <property type="project" value="TreeGrafter"/>
</dbReference>
<dbReference type="InterPro" id="IPR013922">
    <property type="entry name" value="Cyclin_PHO80-like"/>
</dbReference>
<sequence length="163" mass="18335">PYHGHEPTAKLCARFVSHLFACPDVPPPPAPPSTTPTPRLDHFIAYALHRTRLNSSVTFAALYLLQRLKARFPAAKGSSGHRLFISAFMLASKIICDDTYSNKSWCIVGQGMFALREINQMEREMCSYLEWQLNVDPTTLRDFEGRVRHDFAGPGPYSTLVLP</sequence>
<dbReference type="SUPFAM" id="SSF47954">
    <property type="entry name" value="Cyclin-like"/>
    <property type="match status" value="1"/>
</dbReference>
<feature type="non-terminal residue" evidence="2">
    <location>
        <position position="1"/>
    </location>
</feature>
<dbReference type="GO" id="GO:0019901">
    <property type="term" value="F:protein kinase binding"/>
    <property type="evidence" value="ECO:0007669"/>
    <property type="project" value="InterPro"/>
</dbReference>
<feature type="domain" description="Cyclin N-terminal" evidence="1">
    <location>
        <begin position="42"/>
        <end position="134"/>
    </location>
</feature>
<evidence type="ECO:0000259" key="1">
    <source>
        <dbReference type="Pfam" id="PF00134"/>
    </source>
</evidence>
<dbReference type="Proteomes" id="UP001203297">
    <property type="component" value="Unassembled WGS sequence"/>
</dbReference>
<dbReference type="Pfam" id="PF00134">
    <property type="entry name" value="Cyclin_N"/>
    <property type="match status" value="1"/>
</dbReference>
<evidence type="ECO:0000313" key="3">
    <source>
        <dbReference type="Proteomes" id="UP001203297"/>
    </source>
</evidence>
<proteinExistence type="predicted"/>
<gene>
    <name evidence="2" type="ORF">B0F90DRAFT_1558727</name>
</gene>
<dbReference type="EMBL" id="WTXG01000009">
    <property type="protein sequence ID" value="KAI0303346.1"/>
    <property type="molecule type" value="Genomic_DNA"/>
</dbReference>
<dbReference type="InterPro" id="IPR036915">
    <property type="entry name" value="Cyclin-like_sf"/>
</dbReference>
<protein>
    <recommendedName>
        <fullName evidence="1">Cyclin N-terminal domain-containing protein</fullName>
    </recommendedName>
</protein>
<name>A0AAD4M5U4_9AGAM</name>
<evidence type="ECO:0000313" key="2">
    <source>
        <dbReference type="EMBL" id="KAI0303346.1"/>
    </source>
</evidence>
<reference evidence="2" key="1">
    <citation type="journal article" date="2022" name="New Phytol.">
        <title>Evolutionary transition to the ectomycorrhizal habit in the genomes of a hyperdiverse lineage of mushroom-forming fungi.</title>
        <authorList>
            <person name="Looney B."/>
            <person name="Miyauchi S."/>
            <person name="Morin E."/>
            <person name="Drula E."/>
            <person name="Courty P.E."/>
            <person name="Kohler A."/>
            <person name="Kuo A."/>
            <person name="LaButti K."/>
            <person name="Pangilinan J."/>
            <person name="Lipzen A."/>
            <person name="Riley R."/>
            <person name="Andreopoulos W."/>
            <person name="He G."/>
            <person name="Johnson J."/>
            <person name="Nolan M."/>
            <person name="Tritt A."/>
            <person name="Barry K.W."/>
            <person name="Grigoriev I.V."/>
            <person name="Nagy L.G."/>
            <person name="Hibbett D."/>
            <person name="Henrissat B."/>
            <person name="Matheny P.B."/>
            <person name="Labbe J."/>
            <person name="Martin F.M."/>
        </authorList>
    </citation>
    <scope>NUCLEOTIDE SEQUENCE</scope>
    <source>
        <strain evidence="2">BPL690</strain>
    </source>
</reference>
<dbReference type="GO" id="GO:0000307">
    <property type="term" value="C:cyclin-dependent protein kinase holoenzyme complex"/>
    <property type="evidence" value="ECO:0007669"/>
    <property type="project" value="TreeGrafter"/>
</dbReference>